<dbReference type="Proteomes" id="UP001476798">
    <property type="component" value="Unassembled WGS sequence"/>
</dbReference>
<sequence length="155" mass="18080">MCLPWWPHMKAFTHKAYFFSMATHADKEPQPLFLPLKREERKHTSLVGSLAHCNYLLTDENRMSYLSRNIFSLSTAYIHTHTHMLSDAAPRAGRPLHLPHLLCPQLNFDQPFQRHRLVCASCVFTEERLHIHVYAIKNPLSIGVWYNCIYPPALD</sequence>
<evidence type="ECO:0000313" key="2">
    <source>
        <dbReference type="Proteomes" id="UP001476798"/>
    </source>
</evidence>
<name>A0ABV0Q0S6_9TELE</name>
<evidence type="ECO:0000313" key="1">
    <source>
        <dbReference type="EMBL" id="MEQ2189148.1"/>
    </source>
</evidence>
<comment type="caution">
    <text evidence="1">The sequence shown here is derived from an EMBL/GenBank/DDBJ whole genome shotgun (WGS) entry which is preliminary data.</text>
</comment>
<gene>
    <name evidence="1" type="ORF">GOODEAATRI_022284</name>
</gene>
<reference evidence="1 2" key="1">
    <citation type="submission" date="2021-06" db="EMBL/GenBank/DDBJ databases">
        <authorList>
            <person name="Palmer J.M."/>
        </authorList>
    </citation>
    <scope>NUCLEOTIDE SEQUENCE [LARGE SCALE GENOMIC DNA]</scope>
    <source>
        <strain evidence="1 2">GA_2019</strain>
        <tissue evidence="1">Muscle</tissue>
    </source>
</reference>
<keyword evidence="2" id="KW-1185">Reference proteome</keyword>
<accession>A0ABV0Q0S6</accession>
<proteinExistence type="predicted"/>
<organism evidence="1 2">
    <name type="scientific">Goodea atripinnis</name>
    <dbReference type="NCBI Taxonomy" id="208336"/>
    <lineage>
        <taxon>Eukaryota</taxon>
        <taxon>Metazoa</taxon>
        <taxon>Chordata</taxon>
        <taxon>Craniata</taxon>
        <taxon>Vertebrata</taxon>
        <taxon>Euteleostomi</taxon>
        <taxon>Actinopterygii</taxon>
        <taxon>Neopterygii</taxon>
        <taxon>Teleostei</taxon>
        <taxon>Neoteleostei</taxon>
        <taxon>Acanthomorphata</taxon>
        <taxon>Ovalentaria</taxon>
        <taxon>Atherinomorphae</taxon>
        <taxon>Cyprinodontiformes</taxon>
        <taxon>Goodeidae</taxon>
        <taxon>Goodea</taxon>
    </lineage>
</organism>
<dbReference type="EMBL" id="JAHRIO010092227">
    <property type="protein sequence ID" value="MEQ2189148.1"/>
    <property type="molecule type" value="Genomic_DNA"/>
</dbReference>
<protein>
    <submittedName>
        <fullName evidence="1">Uncharacterized protein</fullName>
    </submittedName>
</protein>